<feature type="transmembrane region" description="Helical" evidence="1">
    <location>
        <begin position="48"/>
        <end position="75"/>
    </location>
</feature>
<dbReference type="InterPro" id="IPR036890">
    <property type="entry name" value="HATPase_C_sf"/>
</dbReference>
<dbReference type="Proteomes" id="UP000238949">
    <property type="component" value="Unassembled WGS sequence"/>
</dbReference>
<keyword evidence="3" id="KW-0418">Kinase</keyword>
<gene>
    <name evidence="3" type="ORF">C6Y40_08310</name>
</gene>
<keyword evidence="1" id="KW-0812">Transmembrane</keyword>
<dbReference type="RefSeq" id="WP_105934181.1">
    <property type="nucleotide sequence ID" value="NZ_PVNP01000074.1"/>
</dbReference>
<dbReference type="Pfam" id="PF02518">
    <property type="entry name" value="HATPase_c"/>
    <property type="match status" value="1"/>
</dbReference>
<keyword evidence="3" id="KW-0808">Transferase</keyword>
<dbReference type="AlphaFoldDB" id="A0A2S9VC58"/>
<dbReference type="EMBL" id="PVNP01000074">
    <property type="protein sequence ID" value="PRO74071.1"/>
    <property type="molecule type" value="Genomic_DNA"/>
</dbReference>
<feature type="transmembrane region" description="Helical" evidence="1">
    <location>
        <begin position="24"/>
        <end position="41"/>
    </location>
</feature>
<feature type="domain" description="Histidine kinase/HSP90-like ATPase" evidence="2">
    <location>
        <begin position="250"/>
        <end position="343"/>
    </location>
</feature>
<reference evidence="4" key="1">
    <citation type="journal article" date="2020" name="Int. J. Syst. Evol. Microbiol.">
        <title>Alteromonas alba sp. nov., a marine bacterium isolated from the seawater of the West Pacific Ocean.</title>
        <authorList>
            <person name="Sun C."/>
            <person name="Wu Y.-H."/>
            <person name="Xamxidin M."/>
            <person name="Cheng H."/>
            <person name="Xu X.-W."/>
        </authorList>
    </citation>
    <scope>NUCLEOTIDE SEQUENCE [LARGE SCALE GENOMIC DNA]</scope>
    <source>
        <strain evidence="4">190</strain>
    </source>
</reference>
<feature type="transmembrane region" description="Helical" evidence="1">
    <location>
        <begin position="95"/>
        <end position="117"/>
    </location>
</feature>
<proteinExistence type="predicted"/>
<organism evidence="3 4">
    <name type="scientific">Alteromonas alba</name>
    <dbReference type="NCBI Taxonomy" id="2079529"/>
    <lineage>
        <taxon>Bacteria</taxon>
        <taxon>Pseudomonadati</taxon>
        <taxon>Pseudomonadota</taxon>
        <taxon>Gammaproteobacteria</taxon>
        <taxon>Alteromonadales</taxon>
        <taxon>Alteromonadaceae</taxon>
        <taxon>Alteromonas/Salinimonas group</taxon>
        <taxon>Alteromonas</taxon>
    </lineage>
</organism>
<keyword evidence="1" id="KW-1133">Transmembrane helix</keyword>
<evidence type="ECO:0000313" key="4">
    <source>
        <dbReference type="Proteomes" id="UP000238949"/>
    </source>
</evidence>
<keyword evidence="4" id="KW-1185">Reference proteome</keyword>
<dbReference type="OrthoDB" id="9785252at2"/>
<evidence type="ECO:0000256" key="1">
    <source>
        <dbReference type="SAM" id="Phobius"/>
    </source>
</evidence>
<accession>A0A2S9VC58</accession>
<evidence type="ECO:0000259" key="2">
    <source>
        <dbReference type="Pfam" id="PF02518"/>
    </source>
</evidence>
<dbReference type="InterPro" id="IPR003594">
    <property type="entry name" value="HATPase_dom"/>
</dbReference>
<dbReference type="GO" id="GO:0016301">
    <property type="term" value="F:kinase activity"/>
    <property type="evidence" value="ECO:0007669"/>
    <property type="project" value="UniProtKB-KW"/>
</dbReference>
<protein>
    <submittedName>
        <fullName evidence="3">Sensor histidine kinase</fullName>
    </submittedName>
</protein>
<sequence length="355" mass="38728">MLLLLFLLIFGRRRIPAGFTLFLALLEIGLVNVFIALNGAASNPFSSILLVPLVLSLMLLPFKAGFVVLAVSMAGQSLQLIVPAAGHHSAMMQNHAQGMVLSFVLTSLLVATVIFYFRLQLGTKTAAIQQLRERQLRDEQLLAIGTAAAQLTHDAATPVQTMRLILEELQESLDESLLVELEGQFYQLETLLKNWREVADDVRESRTSLFDPATLITSIRHLLLLARPEAEVIWPPRISVDGSIKGDRTLIPALANIVINACDAASGRAVTVSVDAEQLVYRLTVTNPINKDNPFPKELLGSRFIQSESGFGVGAVLSNATIEKCGGKVSWENHATRVTTVIALPLVNEDKTTDD</sequence>
<name>A0A2S9VC58_9ALTE</name>
<keyword evidence="1" id="KW-0472">Membrane</keyword>
<comment type="caution">
    <text evidence="3">The sequence shown here is derived from an EMBL/GenBank/DDBJ whole genome shotgun (WGS) entry which is preliminary data.</text>
</comment>
<evidence type="ECO:0000313" key="3">
    <source>
        <dbReference type="EMBL" id="PRO74071.1"/>
    </source>
</evidence>
<dbReference type="SUPFAM" id="SSF55874">
    <property type="entry name" value="ATPase domain of HSP90 chaperone/DNA topoisomerase II/histidine kinase"/>
    <property type="match status" value="1"/>
</dbReference>
<dbReference type="Gene3D" id="3.30.565.10">
    <property type="entry name" value="Histidine kinase-like ATPase, C-terminal domain"/>
    <property type="match status" value="1"/>
</dbReference>